<feature type="region of interest" description="Disordered" evidence="8">
    <location>
        <begin position="1"/>
        <end position="31"/>
    </location>
</feature>
<comment type="subcellular location">
    <subcellularLocation>
        <location evidence="1 7">Cell membrane</location>
        <topology evidence="1 7">Multi-pass membrane protein</topology>
    </subcellularLocation>
</comment>
<keyword evidence="6 7" id="KW-0472">Membrane</keyword>
<dbReference type="Pfam" id="PF00528">
    <property type="entry name" value="BPD_transp_1"/>
    <property type="match status" value="1"/>
</dbReference>
<evidence type="ECO:0000259" key="9">
    <source>
        <dbReference type="PROSITE" id="PS50928"/>
    </source>
</evidence>
<proteinExistence type="inferred from homology"/>
<dbReference type="InterPro" id="IPR035906">
    <property type="entry name" value="MetI-like_sf"/>
</dbReference>
<dbReference type="Proteomes" id="UP001597277">
    <property type="component" value="Unassembled WGS sequence"/>
</dbReference>
<keyword evidence="5 7" id="KW-1133">Transmembrane helix</keyword>
<comment type="caution">
    <text evidence="10">The sequence shown here is derived from an EMBL/GenBank/DDBJ whole genome shotgun (WGS) entry which is preliminary data.</text>
</comment>
<protein>
    <submittedName>
        <fullName evidence="10">Carbohydrate ABC transporter permease</fullName>
    </submittedName>
</protein>
<keyword evidence="4 7" id="KW-0812">Transmembrane</keyword>
<evidence type="ECO:0000313" key="10">
    <source>
        <dbReference type="EMBL" id="MFD1718864.1"/>
    </source>
</evidence>
<feature type="domain" description="ABC transmembrane type-1" evidence="9">
    <location>
        <begin position="100"/>
        <end position="312"/>
    </location>
</feature>
<dbReference type="PROSITE" id="PS50928">
    <property type="entry name" value="ABC_TM1"/>
    <property type="match status" value="1"/>
</dbReference>
<feature type="transmembrane region" description="Helical" evidence="7">
    <location>
        <begin position="104"/>
        <end position="126"/>
    </location>
</feature>
<dbReference type="InterPro" id="IPR051393">
    <property type="entry name" value="ABC_transporter_permease"/>
</dbReference>
<sequence length="323" mass="35449">MAALGQLVTPDAAPPGSGRPPGRRRQSKQVRRRNRREGLLFCLLILPNLAAIVVFGYYPTLYNVVLSFTDWDFVQPAPVLVGLENYTELFRSGSMLMEALTNTAIFVAVAVVGTLIGGMAIGSLLAQRLKFTGLVRTIAFAPHMLPGAAIGVLWLFMFDPNYGLSRWLFAMVGMESPHWTTTSDFSLWSVTIAYAWQRLGFVAIIYYTAILDLPQEVYEAASLDGARGWPLFRNITLPLLSPVTFFLTVTGIIAAAQTFDIIATLTNGGPGTSSTTLPWMIYDQAFVDFDIGASATTATVMFVLLLLVTLVQTRYASKRVHYS</sequence>
<name>A0ABW4L6T4_9MICO</name>
<keyword evidence="2 7" id="KW-0813">Transport</keyword>
<feature type="transmembrane region" description="Helical" evidence="7">
    <location>
        <begin position="291"/>
        <end position="311"/>
    </location>
</feature>
<dbReference type="InterPro" id="IPR000515">
    <property type="entry name" value="MetI-like"/>
</dbReference>
<feature type="transmembrane region" description="Helical" evidence="7">
    <location>
        <begin position="138"/>
        <end position="158"/>
    </location>
</feature>
<evidence type="ECO:0000256" key="5">
    <source>
        <dbReference type="ARBA" id="ARBA00022989"/>
    </source>
</evidence>
<dbReference type="CDD" id="cd06261">
    <property type="entry name" value="TM_PBP2"/>
    <property type="match status" value="1"/>
</dbReference>
<keyword evidence="11" id="KW-1185">Reference proteome</keyword>
<evidence type="ECO:0000256" key="8">
    <source>
        <dbReference type="SAM" id="MobiDB-lite"/>
    </source>
</evidence>
<dbReference type="PANTHER" id="PTHR30193:SF37">
    <property type="entry name" value="INNER MEMBRANE ABC TRANSPORTER PERMEASE PROTEIN YCJO"/>
    <property type="match status" value="1"/>
</dbReference>
<evidence type="ECO:0000256" key="3">
    <source>
        <dbReference type="ARBA" id="ARBA00022475"/>
    </source>
</evidence>
<evidence type="ECO:0000256" key="2">
    <source>
        <dbReference type="ARBA" id="ARBA00022448"/>
    </source>
</evidence>
<evidence type="ECO:0000256" key="4">
    <source>
        <dbReference type="ARBA" id="ARBA00022692"/>
    </source>
</evidence>
<reference evidence="11" key="1">
    <citation type="journal article" date="2019" name="Int. J. Syst. Evol. Microbiol.">
        <title>The Global Catalogue of Microorganisms (GCM) 10K type strain sequencing project: providing services to taxonomists for standard genome sequencing and annotation.</title>
        <authorList>
            <consortium name="The Broad Institute Genomics Platform"/>
            <consortium name="The Broad Institute Genome Sequencing Center for Infectious Disease"/>
            <person name="Wu L."/>
            <person name="Ma J."/>
        </authorList>
    </citation>
    <scope>NUCLEOTIDE SEQUENCE [LARGE SCALE GENOMIC DNA]</scope>
    <source>
        <strain evidence="11">JCM 17130</strain>
    </source>
</reference>
<dbReference type="RefSeq" id="WP_388008003.1">
    <property type="nucleotide sequence ID" value="NZ_JBHUEE010000007.1"/>
</dbReference>
<comment type="similarity">
    <text evidence="7">Belongs to the binding-protein-dependent transport system permease family.</text>
</comment>
<accession>A0ABW4L6T4</accession>
<evidence type="ECO:0000313" key="11">
    <source>
        <dbReference type="Proteomes" id="UP001597277"/>
    </source>
</evidence>
<feature type="transmembrane region" description="Helical" evidence="7">
    <location>
        <begin position="185"/>
        <end position="210"/>
    </location>
</feature>
<feature type="compositionally biased region" description="Basic residues" evidence="8">
    <location>
        <begin position="21"/>
        <end position="31"/>
    </location>
</feature>
<dbReference type="Gene3D" id="1.10.3720.10">
    <property type="entry name" value="MetI-like"/>
    <property type="match status" value="1"/>
</dbReference>
<evidence type="ECO:0000256" key="6">
    <source>
        <dbReference type="ARBA" id="ARBA00023136"/>
    </source>
</evidence>
<dbReference type="SUPFAM" id="SSF161098">
    <property type="entry name" value="MetI-like"/>
    <property type="match status" value="1"/>
</dbReference>
<dbReference type="PANTHER" id="PTHR30193">
    <property type="entry name" value="ABC TRANSPORTER PERMEASE PROTEIN"/>
    <property type="match status" value="1"/>
</dbReference>
<dbReference type="EMBL" id="JBHUEE010000007">
    <property type="protein sequence ID" value="MFD1718864.1"/>
    <property type="molecule type" value="Genomic_DNA"/>
</dbReference>
<feature type="transmembrane region" description="Helical" evidence="7">
    <location>
        <begin position="231"/>
        <end position="256"/>
    </location>
</feature>
<gene>
    <name evidence="10" type="ORF">ACFSE6_13535</name>
</gene>
<organism evidence="10 11">
    <name type="scientific">Georgenia deserti</name>
    <dbReference type="NCBI Taxonomy" id="2093781"/>
    <lineage>
        <taxon>Bacteria</taxon>
        <taxon>Bacillati</taxon>
        <taxon>Actinomycetota</taxon>
        <taxon>Actinomycetes</taxon>
        <taxon>Micrococcales</taxon>
        <taxon>Bogoriellaceae</taxon>
        <taxon>Georgenia</taxon>
    </lineage>
</organism>
<evidence type="ECO:0000256" key="1">
    <source>
        <dbReference type="ARBA" id="ARBA00004651"/>
    </source>
</evidence>
<feature type="transmembrane region" description="Helical" evidence="7">
    <location>
        <begin position="38"/>
        <end position="58"/>
    </location>
</feature>
<keyword evidence="3" id="KW-1003">Cell membrane</keyword>
<evidence type="ECO:0000256" key="7">
    <source>
        <dbReference type="RuleBase" id="RU363032"/>
    </source>
</evidence>